<accession>A0A7J6QBM5</accession>
<protein>
    <submittedName>
        <fullName evidence="8">Post-GPI attachment to proteins factor 3</fullName>
    </submittedName>
</protein>
<evidence type="ECO:0000256" key="5">
    <source>
        <dbReference type="ARBA" id="ARBA00022989"/>
    </source>
</evidence>
<feature type="non-terminal residue" evidence="8">
    <location>
        <position position="1"/>
    </location>
</feature>
<evidence type="ECO:0000256" key="2">
    <source>
        <dbReference type="ARBA" id="ARBA00022502"/>
    </source>
</evidence>
<dbReference type="EMBL" id="JABANO010034113">
    <property type="protein sequence ID" value="KAF4705678.1"/>
    <property type="molecule type" value="Genomic_DNA"/>
</dbReference>
<evidence type="ECO:0000256" key="3">
    <source>
        <dbReference type="ARBA" id="ARBA00022692"/>
    </source>
</evidence>
<evidence type="ECO:0000256" key="7">
    <source>
        <dbReference type="SAM" id="MobiDB-lite"/>
    </source>
</evidence>
<feature type="compositionally biased region" description="Polar residues" evidence="7">
    <location>
        <begin position="50"/>
        <end position="60"/>
    </location>
</feature>
<dbReference type="Proteomes" id="UP000553632">
    <property type="component" value="Unassembled WGS sequence"/>
</dbReference>
<comment type="caution">
    <text evidence="8">The sequence shown here is derived from an EMBL/GenBank/DDBJ whole genome shotgun (WGS) entry which is preliminary data.</text>
</comment>
<organism evidence="8 9">
    <name type="scientific">Perkinsus olseni</name>
    <name type="common">Perkinsus atlanticus</name>
    <dbReference type="NCBI Taxonomy" id="32597"/>
    <lineage>
        <taxon>Eukaryota</taxon>
        <taxon>Sar</taxon>
        <taxon>Alveolata</taxon>
        <taxon>Perkinsozoa</taxon>
        <taxon>Perkinsea</taxon>
        <taxon>Perkinsida</taxon>
        <taxon>Perkinsidae</taxon>
        <taxon>Perkinsus</taxon>
    </lineage>
</organism>
<evidence type="ECO:0000256" key="1">
    <source>
        <dbReference type="ARBA" id="ARBA00004127"/>
    </source>
</evidence>
<comment type="subcellular location">
    <subcellularLocation>
        <location evidence="1">Endomembrane system</location>
        <topology evidence="1">Multi-pass membrane protein</topology>
    </subcellularLocation>
</comment>
<keyword evidence="2" id="KW-0337">GPI-anchor biosynthesis</keyword>
<dbReference type="PANTHER" id="PTHR13148:SF0">
    <property type="entry name" value="POST-GPI ATTACHMENT TO PROTEINS FACTOR 3"/>
    <property type="match status" value="1"/>
</dbReference>
<name>A0A7J6QBM5_PEROL</name>
<evidence type="ECO:0000256" key="6">
    <source>
        <dbReference type="ARBA" id="ARBA00023136"/>
    </source>
</evidence>
<feature type="region of interest" description="Disordered" evidence="7">
    <location>
        <begin position="37"/>
        <end position="60"/>
    </location>
</feature>
<keyword evidence="3" id="KW-0812">Transmembrane</keyword>
<dbReference type="GO" id="GO:0005789">
    <property type="term" value="C:endoplasmic reticulum membrane"/>
    <property type="evidence" value="ECO:0007669"/>
    <property type="project" value="TreeGrafter"/>
</dbReference>
<sequence length="629" mass="71637">WNLLKRFSELFERQLMNVSGDPTLRDWGANLCGRMSPLTKKKKGHEKSKPQATPNLQYKNAIQTAEPDKYEPVGTREDNCFLRLHIPYPTAYRNADDSCSPDGRAMRKDSSLGKSKDHYSRHALVAMHFYVSYTLANVFVNDKMLLMCLRVLGWKSPEVLSILNKTAIPLSYGDACHALTHLANLGDFKRGSQEFRGFIAKLDTQVFPRIADCPVKTWRLLRYLVDLRTRNGLKVCMPWFEKTLPQCDPHVAIDILYRLYRISGVHVKYTSPLMQAALQKTFDHLDKDQFDAVSPRDLYRLVYALGVFRVRGPPFRRALARVTPALLHAFRNGKATDIGSEGLVRIAWCIGRVIGDDDDQWCETSEWKQVQRLLKGVAKEIRLVLDSLENKDLLVLEDVYGKAEANYKPFLKDVRAAKATISYYGAPPPPKRHINDPRRMFFFTFLLWGVLVHLSAADGSRDARYMLCTAECQFKCQPPVYGLLQDGSVDPRDLTRHADVISTVRSEPGLYAPPNFYDQLYLALVAALTDLLRRDRSRLVDDDDSRVDASGFSLATPQQDLGKVLRLTGWGCEDNCEYQCMHINHRLRLENGEPVVKYGGKWAFTRVFGESADLVIRSEFASIRQACKS</sequence>
<proteinExistence type="predicted"/>
<dbReference type="GO" id="GO:0006506">
    <property type="term" value="P:GPI anchor biosynthetic process"/>
    <property type="evidence" value="ECO:0007669"/>
    <property type="project" value="UniProtKB-KW"/>
</dbReference>
<dbReference type="AlphaFoldDB" id="A0A7J6QBM5"/>
<dbReference type="Pfam" id="PF04080">
    <property type="entry name" value="Per1"/>
    <property type="match status" value="1"/>
</dbReference>
<reference evidence="8 9" key="1">
    <citation type="submission" date="2020-04" db="EMBL/GenBank/DDBJ databases">
        <title>Perkinsus olseni comparative genomics.</title>
        <authorList>
            <person name="Bogema D.R."/>
        </authorList>
    </citation>
    <scope>NUCLEOTIDE SEQUENCE [LARGE SCALE GENOMIC DNA]</scope>
    <source>
        <strain evidence="8 9">ATCC PRA-207</strain>
    </source>
</reference>
<evidence type="ECO:0000256" key="4">
    <source>
        <dbReference type="ARBA" id="ARBA00022729"/>
    </source>
</evidence>
<evidence type="ECO:0000313" key="8">
    <source>
        <dbReference type="EMBL" id="KAF4705678.1"/>
    </source>
</evidence>
<gene>
    <name evidence="8" type="primary">PGAP3_5</name>
    <name evidence="8" type="ORF">FOZ63_026823</name>
</gene>
<keyword evidence="4" id="KW-0732">Signal</keyword>
<keyword evidence="5" id="KW-1133">Transmembrane helix</keyword>
<keyword evidence="9" id="KW-1185">Reference proteome</keyword>
<dbReference type="PANTHER" id="PTHR13148">
    <property type="entry name" value="PER1-RELATED"/>
    <property type="match status" value="1"/>
</dbReference>
<evidence type="ECO:0000313" key="9">
    <source>
        <dbReference type="Proteomes" id="UP000553632"/>
    </source>
</evidence>
<keyword evidence="6" id="KW-0472">Membrane</keyword>
<dbReference type="GO" id="GO:0016788">
    <property type="term" value="F:hydrolase activity, acting on ester bonds"/>
    <property type="evidence" value="ECO:0007669"/>
    <property type="project" value="TreeGrafter"/>
</dbReference>
<dbReference type="InterPro" id="IPR007217">
    <property type="entry name" value="Per1-like"/>
</dbReference>